<sequence length="137" mass="15307">MIITNIKSRLQSSADGSTQRDACIQGMFGQTAELDGWIRGSGACLRTRNAYRSPTARVWSSRRTIKGYVRSAAARGSDAANATVEEHIRRRSREDDLEIARYNDVLVTSPQQRQVLSAIKHGRPRRRDALSDEGPIH</sequence>
<evidence type="ECO:0000313" key="2">
    <source>
        <dbReference type="Proteomes" id="UP000299102"/>
    </source>
</evidence>
<keyword evidence="2" id="KW-1185">Reference proteome</keyword>
<accession>A0A4C1WBX0</accession>
<dbReference type="EMBL" id="BGZK01000526">
    <property type="protein sequence ID" value="GBP48561.1"/>
    <property type="molecule type" value="Genomic_DNA"/>
</dbReference>
<comment type="caution">
    <text evidence="1">The sequence shown here is derived from an EMBL/GenBank/DDBJ whole genome shotgun (WGS) entry which is preliminary data.</text>
</comment>
<dbReference type="AlphaFoldDB" id="A0A4C1WBX0"/>
<reference evidence="1 2" key="1">
    <citation type="journal article" date="2019" name="Commun. Biol.">
        <title>The bagworm genome reveals a unique fibroin gene that provides high tensile strength.</title>
        <authorList>
            <person name="Kono N."/>
            <person name="Nakamura H."/>
            <person name="Ohtoshi R."/>
            <person name="Tomita M."/>
            <person name="Numata K."/>
            <person name="Arakawa K."/>
        </authorList>
    </citation>
    <scope>NUCLEOTIDE SEQUENCE [LARGE SCALE GENOMIC DNA]</scope>
</reference>
<proteinExistence type="predicted"/>
<gene>
    <name evidence="1" type="ORF">EVAR_38536_1</name>
</gene>
<protein>
    <submittedName>
        <fullName evidence="1">Uncharacterized protein</fullName>
    </submittedName>
</protein>
<organism evidence="1 2">
    <name type="scientific">Eumeta variegata</name>
    <name type="common">Bagworm moth</name>
    <name type="synonym">Eumeta japonica</name>
    <dbReference type="NCBI Taxonomy" id="151549"/>
    <lineage>
        <taxon>Eukaryota</taxon>
        <taxon>Metazoa</taxon>
        <taxon>Ecdysozoa</taxon>
        <taxon>Arthropoda</taxon>
        <taxon>Hexapoda</taxon>
        <taxon>Insecta</taxon>
        <taxon>Pterygota</taxon>
        <taxon>Neoptera</taxon>
        <taxon>Endopterygota</taxon>
        <taxon>Lepidoptera</taxon>
        <taxon>Glossata</taxon>
        <taxon>Ditrysia</taxon>
        <taxon>Tineoidea</taxon>
        <taxon>Psychidae</taxon>
        <taxon>Oiketicinae</taxon>
        <taxon>Eumeta</taxon>
    </lineage>
</organism>
<dbReference type="Proteomes" id="UP000299102">
    <property type="component" value="Unassembled WGS sequence"/>
</dbReference>
<name>A0A4C1WBX0_EUMVA</name>
<evidence type="ECO:0000313" key="1">
    <source>
        <dbReference type="EMBL" id="GBP48561.1"/>
    </source>
</evidence>